<evidence type="ECO:0000313" key="1">
    <source>
        <dbReference type="EMBL" id="WVZ73638.1"/>
    </source>
</evidence>
<keyword evidence="2" id="KW-1185">Reference proteome</keyword>
<proteinExistence type="predicted"/>
<protein>
    <submittedName>
        <fullName evidence="1">Uncharacterized protein</fullName>
    </submittedName>
</protein>
<dbReference type="EMBL" id="CP144749">
    <property type="protein sequence ID" value="WVZ73638.1"/>
    <property type="molecule type" value="Genomic_DNA"/>
</dbReference>
<name>A0AAQ3TIT2_PASNO</name>
<accession>A0AAQ3TIT2</accession>
<organism evidence="1 2">
    <name type="scientific">Paspalum notatum var. saurae</name>
    <dbReference type="NCBI Taxonomy" id="547442"/>
    <lineage>
        <taxon>Eukaryota</taxon>
        <taxon>Viridiplantae</taxon>
        <taxon>Streptophyta</taxon>
        <taxon>Embryophyta</taxon>
        <taxon>Tracheophyta</taxon>
        <taxon>Spermatophyta</taxon>
        <taxon>Magnoliopsida</taxon>
        <taxon>Liliopsida</taxon>
        <taxon>Poales</taxon>
        <taxon>Poaceae</taxon>
        <taxon>PACMAD clade</taxon>
        <taxon>Panicoideae</taxon>
        <taxon>Andropogonodae</taxon>
        <taxon>Paspaleae</taxon>
        <taxon>Paspalinae</taxon>
        <taxon>Paspalum</taxon>
    </lineage>
</organism>
<feature type="non-terminal residue" evidence="1">
    <location>
        <position position="1"/>
    </location>
</feature>
<reference evidence="1 2" key="1">
    <citation type="submission" date="2024-02" db="EMBL/GenBank/DDBJ databases">
        <title>High-quality chromosome-scale genome assembly of Pensacola bahiagrass (Paspalum notatum Flugge var. saurae).</title>
        <authorList>
            <person name="Vega J.M."/>
            <person name="Podio M."/>
            <person name="Orjuela J."/>
            <person name="Siena L.A."/>
            <person name="Pessino S.C."/>
            <person name="Combes M.C."/>
            <person name="Mariac C."/>
            <person name="Albertini E."/>
            <person name="Pupilli F."/>
            <person name="Ortiz J.P.A."/>
            <person name="Leblanc O."/>
        </authorList>
    </citation>
    <scope>NUCLEOTIDE SEQUENCE [LARGE SCALE GENOMIC DNA]</scope>
    <source>
        <strain evidence="1">R1</strain>
        <tissue evidence="1">Leaf</tissue>
    </source>
</reference>
<gene>
    <name evidence="1" type="ORF">U9M48_021923</name>
</gene>
<dbReference type="Proteomes" id="UP001341281">
    <property type="component" value="Chromosome 05"/>
</dbReference>
<dbReference type="AlphaFoldDB" id="A0AAQ3TIT2"/>
<feature type="non-terminal residue" evidence="1">
    <location>
        <position position="112"/>
    </location>
</feature>
<evidence type="ECO:0000313" key="2">
    <source>
        <dbReference type="Proteomes" id="UP001341281"/>
    </source>
</evidence>
<sequence>RENLEHARDRRAINARELAFDEGEYVYLKVSPLRGTKRFRTRGKLAPRSKYHRRWWTCGITWNTWSIRYRFDREAVQEEPNTGMQGVMEQSLRKRGYLGKGVGTFVSSSLRE</sequence>